<dbReference type="Pfam" id="PF00583">
    <property type="entry name" value="Acetyltransf_1"/>
    <property type="match status" value="1"/>
</dbReference>
<sequence length="162" mass="18679">MTIKRIELADKKRIIKFFYQQWQEEIMVVSSGSYHCSELDGFIYEKDFLILGLITYTINNNILEIISLDSIVENQGIGSLLLKTVEEEAKMMGVHKIKIITTNDNLLALKFYQKKGYRITKVVPDAVKKARKIKKTIPLKGNDNIPIWDELVLSKQVIDTKC</sequence>
<dbReference type="AlphaFoldDB" id="A0AAP8DZA0"/>
<name>A0AAP8DZA0_9LACT</name>
<dbReference type="CDD" id="cd04301">
    <property type="entry name" value="NAT_SF"/>
    <property type="match status" value="1"/>
</dbReference>
<proteinExistence type="predicted"/>
<dbReference type="InterPro" id="IPR000182">
    <property type="entry name" value="GNAT_dom"/>
</dbReference>
<dbReference type="PROSITE" id="PS51186">
    <property type="entry name" value="GNAT"/>
    <property type="match status" value="1"/>
</dbReference>
<dbReference type="RefSeq" id="WP_058206044.1">
    <property type="nucleotide sequence ID" value="NZ_JAOWLS010000008.1"/>
</dbReference>
<evidence type="ECO:0000259" key="1">
    <source>
        <dbReference type="PROSITE" id="PS51186"/>
    </source>
</evidence>
<evidence type="ECO:0000313" key="2">
    <source>
        <dbReference type="EMBL" id="PFG87303.1"/>
    </source>
</evidence>
<protein>
    <submittedName>
        <fullName evidence="2">N-acetyltransferase</fullName>
    </submittedName>
</protein>
<comment type="caution">
    <text evidence="2">The sequence shown here is derived from an EMBL/GenBank/DDBJ whole genome shotgun (WGS) entry which is preliminary data.</text>
</comment>
<accession>A0AAP8DZA0</accession>
<dbReference type="Proteomes" id="UP000225275">
    <property type="component" value="Unassembled WGS sequence"/>
</dbReference>
<dbReference type="Gene3D" id="3.40.630.30">
    <property type="match status" value="1"/>
</dbReference>
<dbReference type="InterPro" id="IPR016181">
    <property type="entry name" value="Acyl_CoA_acyltransferase"/>
</dbReference>
<feature type="domain" description="N-acetyltransferase" evidence="1">
    <location>
        <begin position="1"/>
        <end position="138"/>
    </location>
</feature>
<dbReference type="EMBL" id="MTJS01000008">
    <property type="protein sequence ID" value="PFG87303.1"/>
    <property type="molecule type" value="Genomic_DNA"/>
</dbReference>
<reference evidence="2" key="2">
    <citation type="journal article" date="2018" name="Food Control">
        <title>Characterization of Lactococcus lactis isolates from herbs, fruits and vegetables for use as biopreservatives against Listeria monocytogenes in cheese.</title>
        <authorList>
            <person name="Ho V."/>
            <person name="Lo R."/>
            <person name="Bansal N."/>
            <person name="Turner M.S."/>
        </authorList>
    </citation>
    <scope>NUCLEOTIDE SEQUENCE</scope>
    <source>
        <strain evidence="2">537</strain>
    </source>
</reference>
<gene>
    <name evidence="2" type="ORF">BW154_12635</name>
</gene>
<dbReference type="GO" id="GO:0016747">
    <property type="term" value="F:acyltransferase activity, transferring groups other than amino-acyl groups"/>
    <property type="evidence" value="ECO:0007669"/>
    <property type="project" value="InterPro"/>
</dbReference>
<evidence type="ECO:0000313" key="3">
    <source>
        <dbReference type="Proteomes" id="UP000225275"/>
    </source>
</evidence>
<reference evidence="2" key="1">
    <citation type="submission" date="2017-01" db="EMBL/GenBank/DDBJ databases">
        <authorList>
            <person name="Lo R."/>
        </authorList>
    </citation>
    <scope>NUCLEOTIDE SEQUENCE</scope>
    <source>
        <strain evidence="2">537</strain>
    </source>
</reference>
<dbReference type="SUPFAM" id="SSF55729">
    <property type="entry name" value="Acyl-CoA N-acyltransferases (Nat)"/>
    <property type="match status" value="1"/>
</dbReference>
<organism evidence="2 3">
    <name type="scientific">Lactococcus lactis</name>
    <dbReference type="NCBI Taxonomy" id="1358"/>
    <lineage>
        <taxon>Bacteria</taxon>
        <taxon>Bacillati</taxon>
        <taxon>Bacillota</taxon>
        <taxon>Bacilli</taxon>
        <taxon>Lactobacillales</taxon>
        <taxon>Streptococcaceae</taxon>
        <taxon>Lactococcus</taxon>
    </lineage>
</organism>